<keyword evidence="3" id="KW-1185">Reference proteome</keyword>
<feature type="compositionally biased region" description="Low complexity" evidence="1">
    <location>
        <begin position="7"/>
        <end position="16"/>
    </location>
</feature>
<feature type="region of interest" description="Disordered" evidence="1">
    <location>
        <begin position="43"/>
        <end position="68"/>
    </location>
</feature>
<reference evidence="2" key="2">
    <citation type="submission" date="2018-05" db="EMBL/GenBank/DDBJ databases">
        <title>OgluRS3 (Oryza glumaepatula Reference Sequence Version 3).</title>
        <authorList>
            <person name="Zhang J."/>
            <person name="Kudrna D."/>
            <person name="Lee S."/>
            <person name="Talag J."/>
            <person name="Welchert J."/>
            <person name="Wing R.A."/>
        </authorList>
    </citation>
    <scope>NUCLEOTIDE SEQUENCE [LARGE SCALE GENOMIC DNA]</scope>
</reference>
<organism evidence="2">
    <name type="scientific">Oryza glumipatula</name>
    <dbReference type="NCBI Taxonomy" id="40148"/>
    <lineage>
        <taxon>Eukaryota</taxon>
        <taxon>Viridiplantae</taxon>
        <taxon>Streptophyta</taxon>
        <taxon>Embryophyta</taxon>
        <taxon>Tracheophyta</taxon>
        <taxon>Spermatophyta</taxon>
        <taxon>Magnoliopsida</taxon>
        <taxon>Liliopsida</taxon>
        <taxon>Poales</taxon>
        <taxon>Poaceae</taxon>
        <taxon>BOP clade</taxon>
        <taxon>Oryzoideae</taxon>
        <taxon>Oryzeae</taxon>
        <taxon>Oryzinae</taxon>
        <taxon>Oryza</taxon>
    </lineage>
</organism>
<dbReference type="HOGENOM" id="CLU_2798063_0_0_1"/>
<evidence type="ECO:0000313" key="3">
    <source>
        <dbReference type="Proteomes" id="UP000026961"/>
    </source>
</evidence>
<dbReference type="Gramene" id="OGLUM03G01460.1">
    <property type="protein sequence ID" value="OGLUM03G01460.1"/>
    <property type="gene ID" value="OGLUM03G01460"/>
</dbReference>
<dbReference type="EnsemblPlants" id="OGLUM03G01460.1">
    <property type="protein sequence ID" value="OGLUM03G01460.1"/>
    <property type="gene ID" value="OGLUM03G01460"/>
</dbReference>
<accession>A0A0D9Z1A1</accession>
<dbReference type="Proteomes" id="UP000026961">
    <property type="component" value="Chromosome 3"/>
</dbReference>
<feature type="region of interest" description="Disordered" evidence="1">
    <location>
        <begin position="1"/>
        <end position="24"/>
    </location>
</feature>
<proteinExistence type="predicted"/>
<dbReference type="AlphaFoldDB" id="A0A0D9Z1A1"/>
<evidence type="ECO:0000256" key="1">
    <source>
        <dbReference type="SAM" id="MobiDB-lite"/>
    </source>
</evidence>
<reference evidence="2" key="1">
    <citation type="submission" date="2015-04" db="UniProtKB">
        <authorList>
            <consortium name="EnsemblPlants"/>
        </authorList>
    </citation>
    <scope>IDENTIFICATION</scope>
</reference>
<sequence length="68" mass="7422">MPPAYNSAARRSSTGSRRVRPDARRHELVQFVKIAVKSDPAINSYGPDSMSGRENLLNPTVMRGLPAA</sequence>
<protein>
    <submittedName>
        <fullName evidence="2">Uncharacterized protein</fullName>
    </submittedName>
</protein>
<evidence type="ECO:0000313" key="2">
    <source>
        <dbReference type="EnsemblPlants" id="OGLUM03G01460.1"/>
    </source>
</evidence>
<name>A0A0D9Z1A1_9ORYZ</name>